<evidence type="ECO:0000256" key="7">
    <source>
        <dbReference type="ARBA" id="ARBA00022694"/>
    </source>
</evidence>
<dbReference type="InterPro" id="IPR027417">
    <property type="entry name" value="P-loop_NTPase"/>
</dbReference>
<dbReference type="GO" id="GO:0052381">
    <property type="term" value="F:tRNA dimethylallyltransferase activity"/>
    <property type="evidence" value="ECO:0007669"/>
    <property type="project" value="UniProtKB-EC"/>
</dbReference>
<comment type="cofactor">
    <cofactor evidence="1">
        <name>Mg(2+)</name>
        <dbReference type="ChEBI" id="CHEBI:18420"/>
    </cofactor>
</comment>
<gene>
    <name evidence="15" type="ORF">XD92_0601</name>
</gene>
<keyword evidence="9 14" id="KW-0067">ATP-binding</keyword>
<dbReference type="InterPro" id="IPR018022">
    <property type="entry name" value="IPT"/>
</dbReference>
<evidence type="ECO:0000313" key="16">
    <source>
        <dbReference type="Proteomes" id="UP000053860"/>
    </source>
</evidence>
<dbReference type="Proteomes" id="UP000053860">
    <property type="component" value="Unassembled WGS sequence"/>
</dbReference>
<organism evidence="15 16">
    <name type="scientific">Proteiniphilum acetatigenes</name>
    <dbReference type="NCBI Taxonomy" id="294710"/>
    <lineage>
        <taxon>Bacteria</taxon>
        <taxon>Pseudomonadati</taxon>
        <taxon>Bacteroidota</taxon>
        <taxon>Bacteroidia</taxon>
        <taxon>Bacteroidales</taxon>
        <taxon>Dysgonomonadaceae</taxon>
        <taxon>Proteiniphilum</taxon>
    </lineage>
</organism>
<evidence type="ECO:0000256" key="2">
    <source>
        <dbReference type="ARBA" id="ARBA00003213"/>
    </source>
</evidence>
<comment type="function">
    <text evidence="2 13">Catalyzes the transfer of a dimethylallyl group onto the adenine at position 37 in tRNAs that read codons beginning with uridine, leading to the formation of N6-(dimethylallyl)adenosine (i(6)A).</text>
</comment>
<dbReference type="SUPFAM" id="SSF52540">
    <property type="entry name" value="P-loop containing nucleoside triphosphate hydrolases"/>
    <property type="match status" value="1"/>
</dbReference>
<protein>
    <recommendedName>
        <fullName evidence="5 12">tRNA dimethylallyltransferase</fullName>
        <ecNumber evidence="4 12">2.5.1.75</ecNumber>
    </recommendedName>
</protein>
<dbReference type="PANTHER" id="PTHR11088">
    <property type="entry name" value="TRNA DIMETHYLALLYLTRANSFERASE"/>
    <property type="match status" value="1"/>
</dbReference>
<dbReference type="EMBL" id="LGGN01000088">
    <property type="protein sequence ID" value="KUK77984.1"/>
    <property type="molecule type" value="Genomic_DNA"/>
</dbReference>
<evidence type="ECO:0000256" key="14">
    <source>
        <dbReference type="RuleBase" id="RU003785"/>
    </source>
</evidence>
<dbReference type="InterPro" id="IPR039657">
    <property type="entry name" value="Dimethylallyltransferase"/>
</dbReference>
<evidence type="ECO:0000256" key="13">
    <source>
        <dbReference type="RuleBase" id="RU003784"/>
    </source>
</evidence>
<sequence>RGMQIATAAPTADQLQRVPHYFVGSLSPETYYSASSYEQDVLSLLEELFEHHRVVILSGGSMMYIDAICKGMDELPIVDESLRHELQELHQREGLDPIRRQLKLLDPVFYGQVDLKNPQRLIHALEICLMAGKPYSSLRTNPERERPFRILKIGFTRDRAELYDRINQRVEKMLEEGLLEEASSFYPLRHLNALNTVGYKELFRYFDGEWSLEKAIEKIKQHTRNYARKQLTWFKKDKEIHWINLSEQERDVMAEVMQLLEQSR</sequence>
<comment type="similarity">
    <text evidence="3 14">Belongs to the IPP transferase family.</text>
</comment>
<reference evidence="16" key="1">
    <citation type="journal article" date="2015" name="MBio">
        <title>Genome-Resolved Metagenomic Analysis Reveals Roles for Candidate Phyla and Other Microbial Community Members in Biogeochemical Transformations in Oil Reservoirs.</title>
        <authorList>
            <person name="Hu P."/>
            <person name="Tom L."/>
            <person name="Singh A."/>
            <person name="Thomas B.C."/>
            <person name="Baker B.J."/>
            <person name="Piceno Y.M."/>
            <person name="Andersen G.L."/>
            <person name="Banfield J.F."/>
        </authorList>
    </citation>
    <scope>NUCLEOTIDE SEQUENCE [LARGE SCALE GENOMIC DNA]</scope>
</reference>
<accession>A0A101HJN8</accession>
<dbReference type="PATRIC" id="fig|294710.3.peg.880"/>
<evidence type="ECO:0000256" key="4">
    <source>
        <dbReference type="ARBA" id="ARBA00012665"/>
    </source>
</evidence>
<dbReference type="GO" id="GO:0006400">
    <property type="term" value="P:tRNA modification"/>
    <property type="evidence" value="ECO:0007669"/>
    <property type="project" value="TreeGrafter"/>
</dbReference>
<evidence type="ECO:0000256" key="11">
    <source>
        <dbReference type="ARBA" id="ARBA00049563"/>
    </source>
</evidence>
<keyword evidence="8 14" id="KW-0547">Nucleotide-binding</keyword>
<keyword evidence="6 14" id="KW-0808">Transferase</keyword>
<evidence type="ECO:0000256" key="10">
    <source>
        <dbReference type="ARBA" id="ARBA00022842"/>
    </source>
</evidence>
<evidence type="ECO:0000256" key="8">
    <source>
        <dbReference type="ARBA" id="ARBA00022741"/>
    </source>
</evidence>
<keyword evidence="7 12" id="KW-0819">tRNA processing</keyword>
<dbReference type="GO" id="GO:0005524">
    <property type="term" value="F:ATP binding"/>
    <property type="evidence" value="ECO:0007669"/>
    <property type="project" value="UniProtKB-KW"/>
</dbReference>
<evidence type="ECO:0000256" key="1">
    <source>
        <dbReference type="ARBA" id="ARBA00001946"/>
    </source>
</evidence>
<proteinExistence type="inferred from homology"/>
<dbReference type="PANTHER" id="PTHR11088:SF60">
    <property type="entry name" value="TRNA DIMETHYLALLYLTRANSFERASE"/>
    <property type="match status" value="1"/>
</dbReference>
<dbReference type="NCBIfam" id="TIGR00174">
    <property type="entry name" value="miaA"/>
    <property type="match status" value="1"/>
</dbReference>
<dbReference type="EC" id="2.5.1.75" evidence="4 12"/>
<dbReference type="Pfam" id="PF01715">
    <property type="entry name" value="IPPT"/>
    <property type="match status" value="1"/>
</dbReference>
<comment type="catalytic activity">
    <reaction evidence="11 12">
        <text>adenosine(37) in tRNA + dimethylallyl diphosphate = N(6)-dimethylallyladenosine(37) in tRNA + diphosphate</text>
        <dbReference type="Rhea" id="RHEA:26482"/>
        <dbReference type="Rhea" id="RHEA-COMP:10162"/>
        <dbReference type="Rhea" id="RHEA-COMP:10375"/>
        <dbReference type="ChEBI" id="CHEBI:33019"/>
        <dbReference type="ChEBI" id="CHEBI:57623"/>
        <dbReference type="ChEBI" id="CHEBI:74411"/>
        <dbReference type="ChEBI" id="CHEBI:74415"/>
        <dbReference type="EC" id="2.5.1.75"/>
    </reaction>
</comment>
<feature type="non-terminal residue" evidence="15">
    <location>
        <position position="1"/>
    </location>
</feature>
<dbReference type="AlphaFoldDB" id="A0A101HJN8"/>
<evidence type="ECO:0000256" key="6">
    <source>
        <dbReference type="ARBA" id="ARBA00022679"/>
    </source>
</evidence>
<evidence type="ECO:0000256" key="5">
    <source>
        <dbReference type="ARBA" id="ARBA00017477"/>
    </source>
</evidence>
<comment type="caution">
    <text evidence="15">The sequence shown here is derived from an EMBL/GenBank/DDBJ whole genome shotgun (WGS) entry which is preliminary data.</text>
</comment>
<dbReference type="Gene3D" id="1.10.20.140">
    <property type="match status" value="1"/>
</dbReference>
<evidence type="ECO:0000313" key="15">
    <source>
        <dbReference type="EMBL" id="KUK77984.1"/>
    </source>
</evidence>
<name>A0A101HJN8_9BACT</name>
<keyword evidence="10" id="KW-0460">Magnesium</keyword>
<dbReference type="Gene3D" id="3.40.50.300">
    <property type="entry name" value="P-loop containing nucleotide triphosphate hydrolases"/>
    <property type="match status" value="1"/>
</dbReference>
<evidence type="ECO:0000256" key="9">
    <source>
        <dbReference type="ARBA" id="ARBA00022840"/>
    </source>
</evidence>
<evidence type="ECO:0000256" key="12">
    <source>
        <dbReference type="RuleBase" id="RU003783"/>
    </source>
</evidence>
<evidence type="ECO:0000256" key="3">
    <source>
        <dbReference type="ARBA" id="ARBA00005842"/>
    </source>
</evidence>